<dbReference type="Proteomes" id="UP000271925">
    <property type="component" value="Unassembled WGS sequence"/>
</dbReference>
<evidence type="ECO:0000313" key="6">
    <source>
        <dbReference type="EMBL" id="RRB04013.1"/>
    </source>
</evidence>
<evidence type="ECO:0000256" key="3">
    <source>
        <dbReference type="ARBA" id="ARBA00023163"/>
    </source>
</evidence>
<dbReference type="PANTHER" id="PTHR30055">
    <property type="entry name" value="HTH-TYPE TRANSCRIPTIONAL REGULATOR RUTR"/>
    <property type="match status" value="1"/>
</dbReference>
<comment type="caution">
    <text evidence="6">The sequence shown here is derived from an EMBL/GenBank/DDBJ whole genome shotgun (WGS) entry which is preliminary data.</text>
</comment>
<feature type="domain" description="HTH tetR-type" evidence="5">
    <location>
        <begin position="12"/>
        <end position="72"/>
    </location>
</feature>
<dbReference type="SUPFAM" id="SSF48498">
    <property type="entry name" value="Tetracyclin repressor-like, C-terminal domain"/>
    <property type="match status" value="1"/>
</dbReference>
<dbReference type="InterPro" id="IPR025996">
    <property type="entry name" value="MT1864/Rv1816-like_C"/>
</dbReference>
<proteinExistence type="predicted"/>
<name>A0A3P1BSW4_9BACT</name>
<gene>
    <name evidence="6" type="ORF">EHT25_10815</name>
</gene>
<dbReference type="EMBL" id="RQJO01000008">
    <property type="protein sequence ID" value="RRB04013.1"/>
    <property type="molecule type" value="Genomic_DNA"/>
</dbReference>
<dbReference type="GO" id="GO:0003700">
    <property type="term" value="F:DNA-binding transcription factor activity"/>
    <property type="evidence" value="ECO:0007669"/>
    <property type="project" value="TreeGrafter"/>
</dbReference>
<dbReference type="PROSITE" id="PS50977">
    <property type="entry name" value="HTH_TETR_2"/>
    <property type="match status" value="1"/>
</dbReference>
<dbReference type="InterPro" id="IPR036271">
    <property type="entry name" value="Tet_transcr_reg_TetR-rel_C_sf"/>
</dbReference>
<protein>
    <submittedName>
        <fullName evidence="6">TetR/AcrR family transcriptional regulator</fullName>
    </submittedName>
</protein>
<organism evidence="6 7">
    <name type="scientific">Larkinella rosea</name>
    <dbReference type="NCBI Taxonomy" id="2025312"/>
    <lineage>
        <taxon>Bacteria</taxon>
        <taxon>Pseudomonadati</taxon>
        <taxon>Bacteroidota</taxon>
        <taxon>Cytophagia</taxon>
        <taxon>Cytophagales</taxon>
        <taxon>Spirosomataceae</taxon>
        <taxon>Larkinella</taxon>
    </lineage>
</organism>
<evidence type="ECO:0000259" key="5">
    <source>
        <dbReference type="PROSITE" id="PS50977"/>
    </source>
</evidence>
<dbReference type="PRINTS" id="PR00455">
    <property type="entry name" value="HTHTETR"/>
</dbReference>
<evidence type="ECO:0000256" key="4">
    <source>
        <dbReference type="PROSITE-ProRule" id="PRU00335"/>
    </source>
</evidence>
<dbReference type="OrthoDB" id="594604at2"/>
<dbReference type="InterPro" id="IPR001647">
    <property type="entry name" value="HTH_TetR"/>
</dbReference>
<dbReference type="Pfam" id="PF13305">
    <property type="entry name" value="TetR_C_33"/>
    <property type="match status" value="1"/>
</dbReference>
<evidence type="ECO:0000256" key="1">
    <source>
        <dbReference type="ARBA" id="ARBA00023015"/>
    </source>
</evidence>
<dbReference type="PANTHER" id="PTHR30055:SF212">
    <property type="entry name" value="TETR-FAMILY FAMILY TRANSCRIPTIONAL REGULATOR"/>
    <property type="match status" value="1"/>
</dbReference>
<keyword evidence="3" id="KW-0804">Transcription</keyword>
<dbReference type="GO" id="GO:0000976">
    <property type="term" value="F:transcription cis-regulatory region binding"/>
    <property type="evidence" value="ECO:0007669"/>
    <property type="project" value="TreeGrafter"/>
</dbReference>
<keyword evidence="7" id="KW-1185">Reference proteome</keyword>
<evidence type="ECO:0000313" key="7">
    <source>
        <dbReference type="Proteomes" id="UP000271925"/>
    </source>
</evidence>
<dbReference type="Pfam" id="PF00440">
    <property type="entry name" value="TetR_N"/>
    <property type="match status" value="1"/>
</dbReference>
<dbReference type="Gene3D" id="1.10.357.10">
    <property type="entry name" value="Tetracycline Repressor, domain 2"/>
    <property type="match status" value="1"/>
</dbReference>
<keyword evidence="1" id="KW-0805">Transcription regulation</keyword>
<sequence>MGITERKEREKEEMRKLILEGAQKLFLENGFEKVSIRNIADAIEYSPATIYLYYKDKNDLLYAIHNIGFQKMITEFQPALNLEDPFDRLVELGRRYFRFAFENPEFFDLMFIMTAPIDAMACREDIWDEGKAAFGILVKCVQDCIDTGVFKTRDAEVASMMIWSMVHGNTALFLRKRLEMFEENRRKEVMEEAFNLFVETIRRGL</sequence>
<reference evidence="6 7" key="1">
    <citation type="submission" date="2018-11" db="EMBL/GenBank/DDBJ databases">
        <authorList>
            <person name="Zhou Z."/>
            <person name="Wang G."/>
        </authorList>
    </citation>
    <scope>NUCLEOTIDE SEQUENCE [LARGE SCALE GENOMIC DNA]</scope>
    <source>
        <strain evidence="6 7">KCTC52004</strain>
    </source>
</reference>
<keyword evidence="2 4" id="KW-0238">DNA-binding</keyword>
<feature type="DNA-binding region" description="H-T-H motif" evidence="4">
    <location>
        <begin position="35"/>
        <end position="54"/>
    </location>
</feature>
<evidence type="ECO:0000256" key="2">
    <source>
        <dbReference type="ARBA" id="ARBA00023125"/>
    </source>
</evidence>
<dbReference type="RefSeq" id="WP_124874315.1">
    <property type="nucleotide sequence ID" value="NZ_RQJO01000008.1"/>
</dbReference>
<dbReference type="InterPro" id="IPR009057">
    <property type="entry name" value="Homeodomain-like_sf"/>
</dbReference>
<dbReference type="AlphaFoldDB" id="A0A3P1BSW4"/>
<dbReference type="InterPro" id="IPR050109">
    <property type="entry name" value="HTH-type_TetR-like_transc_reg"/>
</dbReference>
<dbReference type="SUPFAM" id="SSF46689">
    <property type="entry name" value="Homeodomain-like"/>
    <property type="match status" value="1"/>
</dbReference>
<accession>A0A3P1BSW4</accession>